<name>A0ABP8VA04_9GAMM</name>
<dbReference type="InterPro" id="IPR014883">
    <property type="entry name" value="VRR_NUC"/>
</dbReference>
<feature type="domain" description="VRR-NUC" evidence="5">
    <location>
        <begin position="39"/>
        <end position="145"/>
    </location>
</feature>
<feature type="compositionally biased region" description="Basic and acidic residues" evidence="4">
    <location>
        <begin position="1"/>
        <end position="17"/>
    </location>
</feature>
<organism evidence="6 7">
    <name type="scientific">Kistimonas scapharcae</name>
    <dbReference type="NCBI Taxonomy" id="1036133"/>
    <lineage>
        <taxon>Bacteria</taxon>
        <taxon>Pseudomonadati</taxon>
        <taxon>Pseudomonadota</taxon>
        <taxon>Gammaproteobacteria</taxon>
        <taxon>Oceanospirillales</taxon>
        <taxon>Endozoicomonadaceae</taxon>
        <taxon>Kistimonas</taxon>
    </lineage>
</organism>
<dbReference type="InterPro" id="IPR011856">
    <property type="entry name" value="tRNA_endonuc-like_dom_sf"/>
</dbReference>
<reference evidence="7" key="1">
    <citation type="journal article" date="2019" name="Int. J. Syst. Evol. Microbiol.">
        <title>The Global Catalogue of Microorganisms (GCM) 10K type strain sequencing project: providing services to taxonomists for standard genome sequencing and annotation.</title>
        <authorList>
            <consortium name="The Broad Institute Genomics Platform"/>
            <consortium name="The Broad Institute Genome Sequencing Center for Infectious Disease"/>
            <person name="Wu L."/>
            <person name="Ma J."/>
        </authorList>
    </citation>
    <scope>NUCLEOTIDE SEQUENCE [LARGE SCALE GENOMIC DNA]</scope>
    <source>
        <strain evidence="7">JCM 17805</strain>
    </source>
</reference>
<evidence type="ECO:0000256" key="3">
    <source>
        <dbReference type="ARBA" id="ARBA00022801"/>
    </source>
</evidence>
<dbReference type="Gene3D" id="3.40.1350.10">
    <property type="match status" value="1"/>
</dbReference>
<evidence type="ECO:0000256" key="1">
    <source>
        <dbReference type="ARBA" id="ARBA00001946"/>
    </source>
</evidence>
<evidence type="ECO:0000256" key="2">
    <source>
        <dbReference type="ARBA" id="ARBA00022722"/>
    </source>
</evidence>
<evidence type="ECO:0000313" key="6">
    <source>
        <dbReference type="EMBL" id="GAA4652373.1"/>
    </source>
</evidence>
<keyword evidence="3" id="KW-0378">Hydrolase</keyword>
<gene>
    <name evidence="6" type="ORF">GCM10023116_46570</name>
</gene>
<dbReference type="Pfam" id="PF08774">
    <property type="entry name" value="VRR_NUC"/>
    <property type="match status" value="1"/>
</dbReference>
<sequence length="170" mass="19975">MGEPDAGRLHRADDHPGNDQYLMTVIKTKPRPKTARKKPTEYEDNELTAFMNWMRCRHPTRFVYLFHPPNGGHRNKVTGAKLKRMGVKRGVPDVFYMEGRGCYSGLVVEFKATPPKDSVVSKEQREWIDRLRAQRFRAVVCKGFEAIKKEFEWYLSLPDNRTIEERDRVY</sequence>
<comment type="cofactor">
    <cofactor evidence="1">
        <name>Mg(2+)</name>
        <dbReference type="ChEBI" id="CHEBI:18420"/>
    </cofactor>
</comment>
<comment type="caution">
    <text evidence="6">The sequence shown here is derived from an EMBL/GenBank/DDBJ whole genome shotgun (WGS) entry which is preliminary data.</text>
</comment>
<dbReference type="SMART" id="SM00990">
    <property type="entry name" value="VRR_NUC"/>
    <property type="match status" value="1"/>
</dbReference>
<dbReference type="EMBL" id="BAABFL010000474">
    <property type="protein sequence ID" value="GAA4652373.1"/>
    <property type="molecule type" value="Genomic_DNA"/>
</dbReference>
<proteinExistence type="predicted"/>
<evidence type="ECO:0000256" key="4">
    <source>
        <dbReference type="SAM" id="MobiDB-lite"/>
    </source>
</evidence>
<dbReference type="Proteomes" id="UP001500604">
    <property type="component" value="Unassembled WGS sequence"/>
</dbReference>
<feature type="compositionally biased region" description="Basic residues" evidence="4">
    <location>
        <begin position="28"/>
        <end position="37"/>
    </location>
</feature>
<keyword evidence="2" id="KW-0540">Nuclease</keyword>
<protein>
    <recommendedName>
        <fullName evidence="5">VRR-NUC domain-containing protein</fullName>
    </recommendedName>
</protein>
<feature type="region of interest" description="Disordered" evidence="4">
    <location>
        <begin position="1"/>
        <end position="40"/>
    </location>
</feature>
<accession>A0ABP8VA04</accession>
<evidence type="ECO:0000313" key="7">
    <source>
        <dbReference type="Proteomes" id="UP001500604"/>
    </source>
</evidence>
<keyword evidence="7" id="KW-1185">Reference proteome</keyword>
<evidence type="ECO:0000259" key="5">
    <source>
        <dbReference type="SMART" id="SM00990"/>
    </source>
</evidence>